<evidence type="ECO:0000313" key="3">
    <source>
        <dbReference type="Proteomes" id="UP001154078"/>
    </source>
</evidence>
<dbReference type="OrthoDB" id="2163395at2759"/>
<dbReference type="PANTHER" id="PTHR33768:SF3">
    <property type="entry name" value="MIP11318P"/>
    <property type="match status" value="1"/>
</dbReference>
<dbReference type="InterPro" id="IPR029488">
    <property type="entry name" value="Hmw/CFAP97"/>
</dbReference>
<accession>A0A9P0B5N4</accession>
<proteinExistence type="inferred from homology"/>
<dbReference type="AlphaFoldDB" id="A0A9P0B5N4"/>
<gene>
    <name evidence="2" type="ORF">MELIAE_LOCUS7927</name>
</gene>
<dbReference type="Pfam" id="PF13879">
    <property type="entry name" value="Hmw_CFAP97"/>
    <property type="match status" value="1"/>
</dbReference>
<dbReference type="Proteomes" id="UP001154078">
    <property type="component" value="Chromosome 5"/>
</dbReference>
<protein>
    <submittedName>
        <fullName evidence="2">Uncharacterized protein</fullName>
    </submittedName>
</protein>
<reference evidence="2" key="1">
    <citation type="submission" date="2021-12" db="EMBL/GenBank/DDBJ databases">
        <authorList>
            <person name="King R."/>
        </authorList>
    </citation>
    <scope>NUCLEOTIDE SEQUENCE</scope>
</reference>
<dbReference type="EMBL" id="OV121136">
    <property type="protein sequence ID" value="CAH0557142.1"/>
    <property type="molecule type" value="Genomic_DNA"/>
</dbReference>
<name>A0A9P0B5N4_BRAAE</name>
<keyword evidence="3" id="KW-1185">Reference proteome</keyword>
<sequence>MISRKEYILYRPWQERKYENHRRKVQSAVAAIDNKPPLIRQHVNAKLKKQQREKERILKIERENFLLLQRLNSVTKKNRVDNHWKTPQPGFLNRIALYNNYYKYDDDDDSNFFDSPTSSHIRMSKCCACTPKKIKEIEIPEDRIPWESEKNPIGRRRSKSVPAKKINLPEIKEEPQKRPKTTSHKCLKINNKIGDFNDNLQSLVITRGCLKLCVNFPSDTTVKFKQGNSERVLHGGWCCCKALTGLK</sequence>
<evidence type="ECO:0000313" key="2">
    <source>
        <dbReference type="EMBL" id="CAH0557142.1"/>
    </source>
</evidence>
<evidence type="ECO:0000256" key="1">
    <source>
        <dbReference type="ARBA" id="ARBA00008315"/>
    </source>
</evidence>
<dbReference type="InterPro" id="IPR038792">
    <property type="entry name" value="CFAP97D1/2"/>
</dbReference>
<dbReference type="PANTHER" id="PTHR33768">
    <property type="entry name" value="MIP11318P"/>
    <property type="match status" value="1"/>
</dbReference>
<organism evidence="2 3">
    <name type="scientific">Brassicogethes aeneus</name>
    <name type="common">Rape pollen beetle</name>
    <name type="synonym">Meligethes aeneus</name>
    <dbReference type="NCBI Taxonomy" id="1431903"/>
    <lineage>
        <taxon>Eukaryota</taxon>
        <taxon>Metazoa</taxon>
        <taxon>Ecdysozoa</taxon>
        <taxon>Arthropoda</taxon>
        <taxon>Hexapoda</taxon>
        <taxon>Insecta</taxon>
        <taxon>Pterygota</taxon>
        <taxon>Neoptera</taxon>
        <taxon>Endopterygota</taxon>
        <taxon>Coleoptera</taxon>
        <taxon>Polyphaga</taxon>
        <taxon>Cucujiformia</taxon>
        <taxon>Nitidulidae</taxon>
        <taxon>Meligethinae</taxon>
        <taxon>Brassicogethes</taxon>
    </lineage>
</organism>
<comment type="similarity">
    <text evidence="1">Belongs to the CFAP97 family.</text>
</comment>